<evidence type="ECO:0000259" key="2">
    <source>
        <dbReference type="Pfam" id="PF13828"/>
    </source>
</evidence>
<keyword evidence="1" id="KW-0812">Transmembrane</keyword>
<dbReference type="AlphaFoldDB" id="A0A5B9VUU5"/>
<evidence type="ECO:0008006" key="6">
    <source>
        <dbReference type="Google" id="ProtNLM"/>
    </source>
</evidence>
<dbReference type="Pfam" id="PF14237">
    <property type="entry name" value="GYF_2"/>
    <property type="match status" value="1"/>
</dbReference>
<dbReference type="InterPro" id="IPR025241">
    <property type="entry name" value="DUF4190"/>
</dbReference>
<proteinExistence type="predicted"/>
<evidence type="ECO:0000256" key="1">
    <source>
        <dbReference type="SAM" id="Phobius"/>
    </source>
</evidence>
<feature type="domain" description="DUF4190" evidence="2">
    <location>
        <begin position="186"/>
        <end position="245"/>
    </location>
</feature>
<dbReference type="EMBL" id="CP042997">
    <property type="protein sequence ID" value="QEH31541.1"/>
    <property type="molecule type" value="Genomic_DNA"/>
</dbReference>
<reference evidence="4 5" key="1">
    <citation type="submission" date="2019-08" db="EMBL/GenBank/DDBJ databases">
        <title>Deep-cultivation of Planctomycetes and their phenomic and genomic characterization uncovers novel biology.</title>
        <authorList>
            <person name="Wiegand S."/>
            <person name="Jogler M."/>
            <person name="Boedeker C."/>
            <person name="Pinto D."/>
            <person name="Vollmers J."/>
            <person name="Rivas-Marin E."/>
            <person name="Kohn T."/>
            <person name="Peeters S.H."/>
            <person name="Heuer A."/>
            <person name="Rast P."/>
            <person name="Oberbeckmann S."/>
            <person name="Bunk B."/>
            <person name="Jeske O."/>
            <person name="Meyerdierks A."/>
            <person name="Storesund J.E."/>
            <person name="Kallscheuer N."/>
            <person name="Luecker S."/>
            <person name="Lage O.M."/>
            <person name="Pohl T."/>
            <person name="Merkel B.J."/>
            <person name="Hornburger P."/>
            <person name="Mueller R.-W."/>
            <person name="Bruemmer F."/>
            <person name="Labrenz M."/>
            <person name="Spormann A.M."/>
            <person name="Op den Camp H."/>
            <person name="Overmann J."/>
            <person name="Amann R."/>
            <person name="Jetten M.S.M."/>
            <person name="Mascher T."/>
            <person name="Medema M.H."/>
            <person name="Devos D.P."/>
            <person name="Kaster A.-K."/>
            <person name="Ovreas L."/>
            <person name="Rohde M."/>
            <person name="Galperin M.Y."/>
            <person name="Jogler C."/>
        </authorList>
    </citation>
    <scope>NUCLEOTIDE SEQUENCE [LARGE SCALE GENOMIC DNA]</scope>
    <source>
        <strain evidence="4 5">OJF2</strain>
    </source>
</reference>
<dbReference type="RefSeq" id="WP_148590108.1">
    <property type="nucleotide sequence ID" value="NZ_CP042997.1"/>
</dbReference>
<gene>
    <name evidence="4" type="ORF">OJF2_00060</name>
</gene>
<keyword evidence="5" id="KW-1185">Reference proteome</keyword>
<dbReference type="InterPro" id="IPR025640">
    <property type="entry name" value="GYF_2"/>
</dbReference>
<evidence type="ECO:0000313" key="5">
    <source>
        <dbReference type="Proteomes" id="UP000324233"/>
    </source>
</evidence>
<sequence>MTESETPWYVRNRGKVLGPFGWFELEAMRDRGQLARFHEISQDRRTWISAASFADLFPTRGDAPRAGAEAGYPVAGGPGSPSYGIPGPPAEESWYLSRGRGQEGPFGTQEMRRMAAAGEVTPEALAWKAGMADWAPCGQLPELSPAGRWGSTPPASLPAGGPMPAHPGPYAPAPVGYGYPPRTSGLAIASLVLGILVLCGIGSLLATIFGAVSLNQISRSRGAIAGRGMAIAGLVLGIIGLGFFGFFFLTGMLQGFVEGLRQRVP</sequence>
<organism evidence="4 5">
    <name type="scientific">Aquisphaera giovannonii</name>
    <dbReference type="NCBI Taxonomy" id="406548"/>
    <lineage>
        <taxon>Bacteria</taxon>
        <taxon>Pseudomonadati</taxon>
        <taxon>Planctomycetota</taxon>
        <taxon>Planctomycetia</taxon>
        <taxon>Isosphaerales</taxon>
        <taxon>Isosphaeraceae</taxon>
        <taxon>Aquisphaera</taxon>
    </lineage>
</organism>
<evidence type="ECO:0000313" key="4">
    <source>
        <dbReference type="EMBL" id="QEH31541.1"/>
    </source>
</evidence>
<feature type="domain" description="GYF" evidence="3">
    <location>
        <begin position="94"/>
        <end position="143"/>
    </location>
</feature>
<keyword evidence="1" id="KW-1133">Transmembrane helix</keyword>
<name>A0A5B9VUU5_9BACT</name>
<feature type="transmembrane region" description="Helical" evidence="1">
    <location>
        <begin position="224"/>
        <end position="249"/>
    </location>
</feature>
<dbReference type="Pfam" id="PF13828">
    <property type="entry name" value="DUF4190"/>
    <property type="match status" value="1"/>
</dbReference>
<dbReference type="KEGG" id="agv:OJF2_00060"/>
<feature type="transmembrane region" description="Helical" evidence="1">
    <location>
        <begin position="186"/>
        <end position="212"/>
    </location>
</feature>
<keyword evidence="1" id="KW-0472">Membrane</keyword>
<evidence type="ECO:0000259" key="3">
    <source>
        <dbReference type="Pfam" id="PF14237"/>
    </source>
</evidence>
<dbReference type="OrthoDB" id="292841at2"/>
<accession>A0A5B9VUU5</accession>
<protein>
    <recommendedName>
        <fullName evidence="6">GYF domain-containing protein</fullName>
    </recommendedName>
</protein>
<dbReference type="Proteomes" id="UP000324233">
    <property type="component" value="Chromosome"/>
</dbReference>